<proteinExistence type="predicted"/>
<name>A0A368HCL2_ANCCA</name>
<gene>
    <name evidence="1" type="ORF">ANCCAN_00693</name>
</gene>
<dbReference type="EMBL" id="JOJR01000003">
    <property type="protein sequence ID" value="RCN53140.1"/>
    <property type="molecule type" value="Genomic_DNA"/>
</dbReference>
<protein>
    <submittedName>
        <fullName evidence="1">Uncharacterized protein</fullName>
    </submittedName>
</protein>
<dbReference type="AlphaFoldDB" id="A0A368HCL2"/>
<comment type="caution">
    <text evidence="1">The sequence shown here is derived from an EMBL/GenBank/DDBJ whole genome shotgun (WGS) entry which is preliminary data.</text>
</comment>
<evidence type="ECO:0000313" key="2">
    <source>
        <dbReference type="Proteomes" id="UP000252519"/>
    </source>
</evidence>
<accession>A0A368HCL2</accession>
<sequence>MWYLYFQDEITGPLTECGHGSLEYARFEPVPFGSVAHEKLKKIVLQPHFQKNLCKLSPHGWSSWIGTKNALDHMYSPKGMYLPPESYSVYICMSSLHMNALTLGEAQAERASPYQYPFQSNNDFLASTIHKTTVPHLWRREILNEYLADVKTALNWDASVEDGEGNLYAGFFDDEELYPDVPPLSCDFEDVPEDVCGGFNSDEEVDLGSEELLFSGDHGVAIKKELVE</sequence>
<evidence type="ECO:0000313" key="1">
    <source>
        <dbReference type="EMBL" id="RCN53140.1"/>
    </source>
</evidence>
<organism evidence="1 2">
    <name type="scientific">Ancylostoma caninum</name>
    <name type="common">Dog hookworm</name>
    <dbReference type="NCBI Taxonomy" id="29170"/>
    <lineage>
        <taxon>Eukaryota</taxon>
        <taxon>Metazoa</taxon>
        <taxon>Ecdysozoa</taxon>
        <taxon>Nematoda</taxon>
        <taxon>Chromadorea</taxon>
        <taxon>Rhabditida</taxon>
        <taxon>Rhabditina</taxon>
        <taxon>Rhabditomorpha</taxon>
        <taxon>Strongyloidea</taxon>
        <taxon>Ancylostomatidae</taxon>
        <taxon>Ancylostomatinae</taxon>
        <taxon>Ancylostoma</taxon>
    </lineage>
</organism>
<dbReference type="Proteomes" id="UP000252519">
    <property type="component" value="Unassembled WGS sequence"/>
</dbReference>
<reference evidence="1 2" key="1">
    <citation type="submission" date="2014-10" db="EMBL/GenBank/DDBJ databases">
        <title>Draft genome of the hookworm Ancylostoma caninum.</title>
        <authorList>
            <person name="Mitreva M."/>
        </authorList>
    </citation>
    <scope>NUCLEOTIDE SEQUENCE [LARGE SCALE GENOMIC DNA]</scope>
    <source>
        <strain evidence="1 2">Baltimore</strain>
    </source>
</reference>
<keyword evidence="2" id="KW-1185">Reference proteome</keyword>